<dbReference type="RefSeq" id="WP_346240633.1">
    <property type="nucleotide sequence ID" value="NZ_JAZHYP010000002.1"/>
</dbReference>
<dbReference type="EMBL" id="JAZHYP010000002">
    <property type="protein sequence ID" value="MEN3323064.1"/>
    <property type="molecule type" value="Genomic_DNA"/>
</dbReference>
<dbReference type="Pfam" id="PF04784">
    <property type="entry name" value="DUF547"/>
    <property type="match status" value="1"/>
</dbReference>
<accession>A0ABV0A7J5</accession>
<name>A0ABV0A7J5_9FLAO</name>
<comment type="caution">
    <text evidence="2">The sequence shown here is derived from an EMBL/GenBank/DDBJ whole genome shotgun (WGS) entry which is preliminary data.</text>
</comment>
<dbReference type="InterPro" id="IPR006869">
    <property type="entry name" value="DUF547"/>
</dbReference>
<evidence type="ECO:0000313" key="3">
    <source>
        <dbReference type="Proteomes" id="UP001416393"/>
    </source>
</evidence>
<dbReference type="Proteomes" id="UP001416393">
    <property type="component" value="Unassembled WGS sequence"/>
</dbReference>
<reference evidence="2 3" key="1">
    <citation type="submission" date="2024-01" db="EMBL/GenBank/DDBJ databases">
        <title>Mariniflexile litorale sp. nov., isolated from the shallow sediments of the Sea of Japan.</title>
        <authorList>
            <person name="Romanenko L."/>
            <person name="Bystritskaya E."/>
            <person name="Isaeva M."/>
        </authorList>
    </citation>
    <scope>NUCLEOTIDE SEQUENCE [LARGE SCALE GENOMIC DNA]</scope>
    <source>
        <strain evidence="2 3">KCTC 32427</strain>
    </source>
</reference>
<sequence>MKYASILILTILVSSCCGTKKSIENQTSQTNKITVITKTPDVVEPSKEIETPREVIPKMPLPHKPPKLDKTEVTNDSYSEAFNHARWNKLLQKNVTDTGKVDYKAFKNDSSELIVYIDDLTHNTPNSDWSKNEKLAYWINAYNALTIDLIIRNYPTKSIKDIKNPWDQRLWQFGKKWYNLNDIEHKILRKMDEPRIHFAIVCASVSCPKLSNEAYTSENLEHRLTKATKDFLSDSTRNNISTNSIEVSKIFQWFAKDFKKNGNLIDFLNRYSNIQISAKAKINYKGYNWDLNE</sequence>
<organism evidence="2 3">
    <name type="scientific">Mariniflexile soesokkakense</name>
    <dbReference type="NCBI Taxonomy" id="1343160"/>
    <lineage>
        <taxon>Bacteria</taxon>
        <taxon>Pseudomonadati</taxon>
        <taxon>Bacteroidota</taxon>
        <taxon>Flavobacteriia</taxon>
        <taxon>Flavobacteriales</taxon>
        <taxon>Flavobacteriaceae</taxon>
        <taxon>Mariniflexile</taxon>
    </lineage>
</organism>
<dbReference type="PANTHER" id="PTHR46361">
    <property type="entry name" value="ELECTRON CARRIER/ PROTEIN DISULFIDE OXIDOREDUCTASE"/>
    <property type="match status" value="1"/>
</dbReference>
<gene>
    <name evidence="2" type="ORF">VP395_04950</name>
</gene>
<protein>
    <submittedName>
        <fullName evidence="2">DUF547 domain-containing protein</fullName>
    </submittedName>
</protein>
<dbReference type="PROSITE" id="PS51257">
    <property type="entry name" value="PROKAR_LIPOPROTEIN"/>
    <property type="match status" value="1"/>
</dbReference>
<keyword evidence="3" id="KW-1185">Reference proteome</keyword>
<evidence type="ECO:0000259" key="1">
    <source>
        <dbReference type="Pfam" id="PF04784"/>
    </source>
</evidence>
<proteinExistence type="predicted"/>
<evidence type="ECO:0000313" key="2">
    <source>
        <dbReference type="EMBL" id="MEN3323064.1"/>
    </source>
</evidence>
<dbReference type="PANTHER" id="PTHR46361:SF3">
    <property type="entry name" value="ELECTRON CARRIER_ PROTEIN DISULFIDE OXIDOREDUCTASE"/>
    <property type="match status" value="1"/>
</dbReference>
<feature type="domain" description="DUF547" evidence="1">
    <location>
        <begin position="127"/>
        <end position="232"/>
    </location>
</feature>